<feature type="repeat" description="RCC1" evidence="5">
    <location>
        <begin position="432"/>
        <end position="491"/>
    </location>
</feature>
<dbReference type="InterPro" id="IPR056737">
    <property type="entry name" value="Beta-prop_ATRN-MKLN-like"/>
</dbReference>
<dbReference type="Gene3D" id="2.120.10.80">
    <property type="entry name" value="Kelch-type beta propeller"/>
    <property type="match status" value="2"/>
</dbReference>
<dbReference type="Gene3D" id="3.10.250.10">
    <property type="entry name" value="SRCR-like domain"/>
    <property type="match status" value="1"/>
</dbReference>
<dbReference type="PROSITE" id="PS50012">
    <property type="entry name" value="RCC1_3"/>
    <property type="match status" value="5"/>
</dbReference>
<dbReference type="InterPro" id="IPR001190">
    <property type="entry name" value="SRCR"/>
</dbReference>
<evidence type="ECO:0000313" key="9">
    <source>
        <dbReference type="Proteomes" id="UP001642464"/>
    </source>
</evidence>
<keyword evidence="4" id="KW-1015">Disulfide bond</keyword>
<dbReference type="InterPro" id="IPR058923">
    <property type="entry name" value="RCC1-like_dom"/>
</dbReference>
<dbReference type="Proteomes" id="UP001642464">
    <property type="component" value="Unassembled WGS sequence"/>
</dbReference>
<feature type="repeat" description="RCC1" evidence="5">
    <location>
        <begin position="372"/>
        <end position="431"/>
    </location>
</feature>
<feature type="region of interest" description="Disordered" evidence="6">
    <location>
        <begin position="66"/>
        <end position="88"/>
    </location>
</feature>
<keyword evidence="2" id="KW-0344">Guanine-nucleotide releasing factor</keyword>
<evidence type="ECO:0000313" key="8">
    <source>
        <dbReference type="EMBL" id="CAK8994946.1"/>
    </source>
</evidence>
<proteinExistence type="predicted"/>
<dbReference type="InterPro" id="IPR000408">
    <property type="entry name" value="Reg_chr_condens"/>
</dbReference>
<keyword evidence="8" id="KW-0675">Receptor</keyword>
<feature type="region of interest" description="Disordered" evidence="6">
    <location>
        <begin position="128"/>
        <end position="148"/>
    </location>
</feature>
<dbReference type="InterPro" id="IPR015915">
    <property type="entry name" value="Kelch-typ_b-propeller"/>
</dbReference>
<dbReference type="PROSITE" id="PS50287">
    <property type="entry name" value="SRCR_2"/>
    <property type="match status" value="1"/>
</dbReference>
<dbReference type="Gene3D" id="2.130.10.30">
    <property type="entry name" value="Regulator of chromosome condensation 1/beta-lactamase-inhibitor protein II"/>
    <property type="match status" value="2"/>
</dbReference>
<evidence type="ECO:0000256" key="3">
    <source>
        <dbReference type="ARBA" id="ARBA00022737"/>
    </source>
</evidence>
<feature type="repeat" description="RCC1" evidence="5">
    <location>
        <begin position="492"/>
        <end position="551"/>
    </location>
</feature>
<comment type="caution">
    <text evidence="8">The sequence shown here is derived from an EMBL/GenBank/DDBJ whole genome shotgun (WGS) entry which is preliminary data.</text>
</comment>
<dbReference type="InterPro" id="IPR051553">
    <property type="entry name" value="Ran_GTPase-activating"/>
</dbReference>
<reference evidence="8 9" key="1">
    <citation type="submission" date="2024-02" db="EMBL/GenBank/DDBJ databases">
        <authorList>
            <person name="Chen Y."/>
            <person name="Shah S."/>
            <person name="Dougan E. K."/>
            <person name="Thang M."/>
            <person name="Chan C."/>
        </authorList>
    </citation>
    <scope>NUCLEOTIDE SEQUENCE [LARGE SCALE GENOMIC DNA]</scope>
</reference>
<evidence type="ECO:0000259" key="7">
    <source>
        <dbReference type="PROSITE" id="PS50287"/>
    </source>
</evidence>
<dbReference type="InterPro" id="IPR036772">
    <property type="entry name" value="SRCR-like_dom_sf"/>
</dbReference>
<dbReference type="Pfam" id="PF07699">
    <property type="entry name" value="Ephrin_rec_like"/>
    <property type="match status" value="1"/>
</dbReference>
<dbReference type="InterPro" id="IPR009030">
    <property type="entry name" value="Growth_fac_rcpt_cys_sf"/>
</dbReference>
<dbReference type="Pfam" id="PF25390">
    <property type="entry name" value="WD40_RLD"/>
    <property type="match status" value="1"/>
</dbReference>
<dbReference type="PANTHER" id="PTHR45982:SF1">
    <property type="entry name" value="REGULATOR OF CHROMOSOME CONDENSATION"/>
    <property type="match status" value="1"/>
</dbReference>
<keyword evidence="9" id="KW-1185">Reference proteome</keyword>
<dbReference type="Pfam" id="PF24981">
    <property type="entry name" value="Beta-prop_ATRN-LZTR1"/>
    <property type="match status" value="1"/>
</dbReference>
<keyword evidence="1" id="KW-0880">Kelch repeat</keyword>
<dbReference type="Pfam" id="PF00530">
    <property type="entry name" value="SRCR"/>
    <property type="match status" value="1"/>
</dbReference>
<sequence>MKALPDGVLVRHRDEEAEAAQNYAKPKEGVEERQRELEDDVDFFDAGDKENPESDQVEVIENFHDNQLQRQSSEQIADEDNDEIQEGEMMGIVRLDDGRRIQVPMRYLEAREGDDSPGYEDVEMDAKQANENGGNDGNAGQEEVPDQPMNLVEGSQDRVERLDSAASSESDPEFRDLVSVEANWHHYVRSWNRIFTNLFESNQHFEQLAFHYRSKQISANPKLELRCLAATSALDSFTVSTIWSLEFIEGSSNDDWHETKVVVPAYARGFMFVSAGVEASIDNIYGSSNMEIPSAYLSVGTFVSCMLFVGTETVRCWGAGSFGILGQGSTQNIGDDPDEMGDNLKPIDLGTGRTVKQVACGSAHVCALLDNEVLKCWGYGLEGRLGQGNTKSIGDGPNEMGDNLAPIDLGINRTAKTVAAGEHHTCAILDNDSLKCWGSGSFGKLGQGSTKDIGDDPDEMGDNLEPIDLGTGRTVKQVSLGRDFTCALLDDDSLKCWGYGGNGNLGQGSTEHIGDEPNEMGDNLAPIDLGPNRKVKHVVAGGLHTCVLLHDETVLCWGFARHGQLGRCCAENIGDSEHEMGYSLTAVDLGSMRTAKQITAGYMHTCALLDDHSVKCWGHGVYGQLGQGDNSHLGDDADEMGDLLEPIDFGEDRKARQLASASGYDFHSCVLLDDDSVKCWGWGNAGVLGQGSTDSIGDAMAEMGDFLHPINFGALSTVAQIDIRLFGGSSMRGRLQVLHRDSWRDVCDDNWHGADAQVVCQQLGLAGGVATWRLVGSGQFWMDDVTCVGTEANLGACSFRGWGVHNCFSNEAAGVECHVDAWSHLADPDIESSAGRTEHSAVWDERRGSMLVLGGHASSHFIYYDDLWIYEASEAQRGPLWNQLHVAPAHRHGHTAVFDSDSSTMLIFGGSYTTKTYDELWLYSLLNFTWTLVSSAIKPEARVYHSAVWDGDHQLMLVHAGENGFRLEDLWEFRLQFQSWRQVESTDSPKPSPRSRHSAIWAHVAEAMLVFGGLGASALSDLWHFSLSTNFWTLLSPALAPGSHYGHTAIWDPTALSMLTFGGVKTQNSFQSYSADLWRYSLLDNSWTQMAPPGPYPSPSAREGHTAVFDSLKRHMYVLGGFNASYKNDMWRYKAPDFQEVPMRECSLGQECSMEFADVQGTQSQLVIVESVGLLSGLNDTSFAYLAWEGREFFLEGSNASKSLDWFAEPGIYHIRRCPVGMNASCDPLQEVGVNFGIFIIAGPFSNQSFRCDLGSHCLVYGLQGTRLTKDDKLLAMKECGTSPATSAFVDPQPVHGSYSGLGNVTFDFGLLPLEGFASETVQLCWCSAGSTCSDPEDFRTPAMQLDVTCPPGTYELVGRTRRCHVCPPGYFCPGGVSFMAQLKQCPYGSTSSRSSSSLQACECRRGHFLDVETGSCLPCLIGSYKDAVGPFMCQACPLHTTTVSAGAIAISECMCASDWFDVQPAPDVFDCTMQSRLPQRYVSNDTFVGFASTQRQVYSFNGSISVEGLSLEDLRGALEAYLGEHGLLTKRASFELHTAAEEATDSWVNYEVMSSEEESAAELSAMFEPWPFAAWAFQSSSSLATAVMLNPSSVREQLLECPEGMAFAPGSLASGHGCGSLQFEQVSPANAHGIATMIEWPDEEAFRALPLRKEKERSSMVAPKGWLAPHAV</sequence>
<dbReference type="SMART" id="SM00202">
    <property type="entry name" value="SR"/>
    <property type="match status" value="1"/>
</dbReference>
<feature type="compositionally biased region" description="Basic and acidic residues" evidence="6">
    <location>
        <begin position="25"/>
        <end position="36"/>
    </location>
</feature>
<feature type="domain" description="SRCR" evidence="7">
    <location>
        <begin position="723"/>
        <end position="818"/>
    </location>
</feature>
<dbReference type="SUPFAM" id="SSF50985">
    <property type="entry name" value="RCC1/BLIP-II"/>
    <property type="match status" value="1"/>
</dbReference>
<evidence type="ECO:0000256" key="5">
    <source>
        <dbReference type="PROSITE-ProRule" id="PRU00235"/>
    </source>
</evidence>
<accession>A0ABP0HXJ4</accession>
<evidence type="ECO:0000256" key="6">
    <source>
        <dbReference type="SAM" id="MobiDB-lite"/>
    </source>
</evidence>
<dbReference type="InterPro" id="IPR009091">
    <property type="entry name" value="RCC1/BLIP-II"/>
</dbReference>
<dbReference type="SUPFAM" id="SSF56487">
    <property type="entry name" value="SRCR-like"/>
    <property type="match status" value="1"/>
</dbReference>
<feature type="compositionally biased region" description="Acidic residues" evidence="6">
    <location>
        <begin position="76"/>
        <end position="86"/>
    </location>
</feature>
<feature type="compositionally biased region" description="Polar residues" evidence="6">
    <location>
        <begin position="66"/>
        <end position="75"/>
    </location>
</feature>
<feature type="repeat" description="RCC1" evidence="5">
    <location>
        <begin position="312"/>
        <end position="371"/>
    </location>
</feature>
<dbReference type="InterPro" id="IPR011641">
    <property type="entry name" value="Tyr-kin_ephrin_A/B_rcpt-like"/>
</dbReference>
<feature type="compositionally biased region" description="Low complexity" evidence="6">
    <location>
        <begin position="129"/>
        <end position="142"/>
    </location>
</feature>
<protein>
    <submittedName>
        <fullName evidence="8">Ultraviolet-B receptor UVR8 (Protein UV-B RESISTANCE 8) (RCC1 domain-containing protein UVR8)</fullName>
    </submittedName>
</protein>
<evidence type="ECO:0000256" key="2">
    <source>
        <dbReference type="ARBA" id="ARBA00022658"/>
    </source>
</evidence>
<feature type="repeat" description="RCC1" evidence="5">
    <location>
        <begin position="552"/>
        <end position="611"/>
    </location>
</feature>
<dbReference type="SMART" id="SM01411">
    <property type="entry name" value="Ephrin_rec_like"/>
    <property type="match status" value="2"/>
</dbReference>
<dbReference type="SUPFAM" id="SSF57184">
    <property type="entry name" value="Growth factor receptor domain"/>
    <property type="match status" value="1"/>
</dbReference>
<dbReference type="EMBL" id="CAXAMM010002147">
    <property type="protein sequence ID" value="CAK8994946.1"/>
    <property type="molecule type" value="Genomic_DNA"/>
</dbReference>
<keyword evidence="3" id="KW-0677">Repeat</keyword>
<dbReference type="Gene3D" id="2.10.50.10">
    <property type="entry name" value="Tumor Necrosis Factor Receptor, subunit A, domain 2"/>
    <property type="match status" value="2"/>
</dbReference>
<name>A0ABP0HXJ4_9DINO</name>
<evidence type="ECO:0000256" key="1">
    <source>
        <dbReference type="ARBA" id="ARBA00022441"/>
    </source>
</evidence>
<gene>
    <name evidence="8" type="ORF">SCF082_LOCUS4151</name>
</gene>
<evidence type="ECO:0000256" key="4">
    <source>
        <dbReference type="ARBA" id="ARBA00023157"/>
    </source>
</evidence>
<dbReference type="PANTHER" id="PTHR45982">
    <property type="entry name" value="REGULATOR OF CHROMOSOME CONDENSATION"/>
    <property type="match status" value="1"/>
</dbReference>
<dbReference type="SUPFAM" id="SSF117281">
    <property type="entry name" value="Kelch motif"/>
    <property type="match status" value="1"/>
</dbReference>
<organism evidence="8 9">
    <name type="scientific">Durusdinium trenchii</name>
    <dbReference type="NCBI Taxonomy" id="1381693"/>
    <lineage>
        <taxon>Eukaryota</taxon>
        <taxon>Sar</taxon>
        <taxon>Alveolata</taxon>
        <taxon>Dinophyceae</taxon>
        <taxon>Suessiales</taxon>
        <taxon>Symbiodiniaceae</taxon>
        <taxon>Durusdinium</taxon>
    </lineage>
</organism>
<dbReference type="PRINTS" id="PR00258">
    <property type="entry name" value="SPERACTRCPTR"/>
</dbReference>
<feature type="region of interest" description="Disordered" evidence="6">
    <location>
        <begin position="1"/>
        <end position="52"/>
    </location>
</feature>